<dbReference type="NCBIfam" id="TIGR00566">
    <property type="entry name" value="trpG_papA"/>
    <property type="match status" value="1"/>
</dbReference>
<dbReference type="GO" id="GO:0004049">
    <property type="term" value="F:anthranilate synthase activity"/>
    <property type="evidence" value="ECO:0007669"/>
    <property type="project" value="TreeGrafter"/>
</dbReference>
<dbReference type="PROSITE" id="PS51273">
    <property type="entry name" value="GATASE_TYPE_1"/>
    <property type="match status" value="1"/>
</dbReference>
<dbReference type="Proteomes" id="UP000008495">
    <property type="component" value="Unassembled WGS sequence"/>
</dbReference>
<dbReference type="InterPro" id="IPR017926">
    <property type="entry name" value="GATASE"/>
</dbReference>
<dbReference type="RefSeq" id="WP_006503847.1">
    <property type="nucleotide sequence ID" value="NZ_BAGZ01000018.1"/>
</dbReference>
<evidence type="ECO:0000256" key="1">
    <source>
        <dbReference type="ARBA" id="ARBA00022962"/>
    </source>
</evidence>
<dbReference type="InterPro" id="IPR006221">
    <property type="entry name" value="TrpG/PapA_dom"/>
</dbReference>
<dbReference type="InterPro" id="IPR029062">
    <property type="entry name" value="Class_I_gatase-like"/>
</dbReference>
<dbReference type="CDD" id="cd01743">
    <property type="entry name" value="GATase1_Anthranilate_Synthase"/>
    <property type="match status" value="1"/>
</dbReference>
<sequence>MTRILVVDNYDSFVHTIVGYLEQLGAECDIRRTDAVDADACVSYDGVLISPGPGSPESAGVSIDMILACAQENIPMLGVCLGHQALTVAYGGVVDRASELLHGKTSPVIHYGHSIFTGLPSPFTATRYHSLIAVEEELPDCLTVTARTESGTIMGISHRDKELHGVQFHPESILSEGGHRLIANWLSLCGQPDAVDRAAGLSPLVRRGAAANA</sequence>
<feature type="domain" description="Glutamine amidotransferase" evidence="2">
    <location>
        <begin position="5"/>
        <end position="185"/>
    </location>
</feature>
<evidence type="ECO:0000313" key="3">
    <source>
        <dbReference type="EMBL" id="GAB79090.1"/>
    </source>
</evidence>
<dbReference type="FunFam" id="3.40.50.880:FF:000003">
    <property type="entry name" value="Anthranilate synthase component II"/>
    <property type="match status" value="1"/>
</dbReference>
<dbReference type="Pfam" id="PF00117">
    <property type="entry name" value="GATase"/>
    <property type="match status" value="1"/>
</dbReference>
<dbReference type="GO" id="GO:0005829">
    <property type="term" value="C:cytosol"/>
    <property type="evidence" value="ECO:0007669"/>
    <property type="project" value="TreeGrafter"/>
</dbReference>
<keyword evidence="3" id="KW-0808">Transferase</keyword>
<dbReference type="PANTHER" id="PTHR43418:SF4">
    <property type="entry name" value="MULTIFUNCTIONAL TRYPTOPHAN BIOSYNTHESIS PROTEIN"/>
    <property type="match status" value="1"/>
</dbReference>
<dbReference type="AlphaFoldDB" id="K6VUU1"/>
<name>K6VUU1_9MICO</name>
<dbReference type="InterPro" id="IPR050472">
    <property type="entry name" value="Anth_synth/Amidotransfase"/>
</dbReference>
<gene>
    <name evidence="3" type="ORF">AUCHE_18_00910</name>
</gene>
<dbReference type="GO" id="GO:0016740">
    <property type="term" value="F:transferase activity"/>
    <property type="evidence" value="ECO:0007669"/>
    <property type="project" value="UniProtKB-KW"/>
</dbReference>
<evidence type="ECO:0000259" key="2">
    <source>
        <dbReference type="Pfam" id="PF00117"/>
    </source>
</evidence>
<dbReference type="STRING" id="100225.SAMN05421595_2951"/>
<dbReference type="NCBIfam" id="NF005849">
    <property type="entry name" value="PRK07765.1"/>
    <property type="match status" value="1"/>
</dbReference>
<dbReference type="PRINTS" id="PR00099">
    <property type="entry name" value="CPSGATASE"/>
</dbReference>
<dbReference type="OrthoDB" id="9803598at2"/>
<dbReference type="Gene3D" id="3.40.50.880">
    <property type="match status" value="1"/>
</dbReference>
<dbReference type="SUPFAM" id="SSF52317">
    <property type="entry name" value="Class I glutamine amidotransferase-like"/>
    <property type="match status" value="1"/>
</dbReference>
<dbReference type="PRINTS" id="PR00096">
    <property type="entry name" value="GATASE"/>
</dbReference>
<dbReference type="PANTHER" id="PTHR43418">
    <property type="entry name" value="MULTIFUNCTIONAL TRYPTOPHAN BIOSYNTHESIS PROTEIN-RELATED"/>
    <property type="match status" value="1"/>
</dbReference>
<organism evidence="3 4">
    <name type="scientific">Austwickia chelonae NBRC 105200</name>
    <dbReference type="NCBI Taxonomy" id="1184607"/>
    <lineage>
        <taxon>Bacteria</taxon>
        <taxon>Bacillati</taxon>
        <taxon>Actinomycetota</taxon>
        <taxon>Actinomycetes</taxon>
        <taxon>Micrococcales</taxon>
        <taxon>Dermatophilaceae</taxon>
        <taxon>Austwickia</taxon>
    </lineage>
</organism>
<accession>K6VUU1</accession>
<comment type="caution">
    <text evidence="3">The sequence shown here is derived from an EMBL/GenBank/DDBJ whole genome shotgun (WGS) entry which is preliminary data.</text>
</comment>
<protein>
    <submittedName>
        <fullName evidence="3">Putative glutamine amidotransferase</fullName>
    </submittedName>
</protein>
<keyword evidence="4" id="KW-1185">Reference proteome</keyword>
<reference evidence="3 4" key="1">
    <citation type="submission" date="2012-08" db="EMBL/GenBank/DDBJ databases">
        <title>Whole genome shotgun sequence of Austwickia chelonae NBRC 105200.</title>
        <authorList>
            <person name="Yoshida I."/>
            <person name="Hosoyama A."/>
            <person name="Tsuchikane K."/>
            <person name="Katsumata H."/>
            <person name="Ando Y."/>
            <person name="Ohji S."/>
            <person name="Hamada M."/>
            <person name="Tamura T."/>
            <person name="Yamazoe A."/>
            <person name="Yamazaki S."/>
            <person name="Fujita N."/>
        </authorList>
    </citation>
    <scope>NUCLEOTIDE SEQUENCE [LARGE SCALE GENOMIC DNA]</scope>
    <source>
        <strain evidence="3 4">NBRC 105200</strain>
    </source>
</reference>
<dbReference type="GO" id="GO:0000162">
    <property type="term" value="P:L-tryptophan biosynthetic process"/>
    <property type="evidence" value="ECO:0007669"/>
    <property type="project" value="TreeGrafter"/>
</dbReference>
<proteinExistence type="predicted"/>
<dbReference type="eggNOG" id="COG0512">
    <property type="taxonomic scope" value="Bacteria"/>
</dbReference>
<dbReference type="EMBL" id="BAGZ01000018">
    <property type="protein sequence ID" value="GAB79090.1"/>
    <property type="molecule type" value="Genomic_DNA"/>
</dbReference>
<keyword evidence="1 3" id="KW-0315">Glutamine amidotransferase</keyword>
<dbReference type="PRINTS" id="PR00097">
    <property type="entry name" value="ANTSNTHASEII"/>
</dbReference>
<evidence type="ECO:0000313" key="4">
    <source>
        <dbReference type="Proteomes" id="UP000008495"/>
    </source>
</evidence>